<keyword evidence="1" id="KW-0812">Transmembrane</keyword>
<evidence type="ECO:0000313" key="3">
    <source>
        <dbReference type="Proteomes" id="UP000799779"/>
    </source>
</evidence>
<feature type="transmembrane region" description="Helical" evidence="1">
    <location>
        <begin position="85"/>
        <end position="106"/>
    </location>
</feature>
<dbReference type="AlphaFoldDB" id="A0A6A5VYS2"/>
<gene>
    <name evidence="2" type="ORF">P154DRAFT_49654</name>
</gene>
<name>A0A6A5VYS2_9PLEO</name>
<organism evidence="2 3">
    <name type="scientific">Amniculicola lignicola CBS 123094</name>
    <dbReference type="NCBI Taxonomy" id="1392246"/>
    <lineage>
        <taxon>Eukaryota</taxon>
        <taxon>Fungi</taxon>
        <taxon>Dikarya</taxon>
        <taxon>Ascomycota</taxon>
        <taxon>Pezizomycotina</taxon>
        <taxon>Dothideomycetes</taxon>
        <taxon>Pleosporomycetidae</taxon>
        <taxon>Pleosporales</taxon>
        <taxon>Amniculicolaceae</taxon>
        <taxon>Amniculicola</taxon>
    </lineage>
</organism>
<reference evidence="2" key="1">
    <citation type="journal article" date="2020" name="Stud. Mycol.">
        <title>101 Dothideomycetes genomes: a test case for predicting lifestyles and emergence of pathogens.</title>
        <authorList>
            <person name="Haridas S."/>
            <person name="Albert R."/>
            <person name="Binder M."/>
            <person name="Bloem J."/>
            <person name="Labutti K."/>
            <person name="Salamov A."/>
            <person name="Andreopoulos B."/>
            <person name="Baker S."/>
            <person name="Barry K."/>
            <person name="Bills G."/>
            <person name="Bluhm B."/>
            <person name="Cannon C."/>
            <person name="Castanera R."/>
            <person name="Culley D."/>
            <person name="Daum C."/>
            <person name="Ezra D."/>
            <person name="Gonzalez J."/>
            <person name="Henrissat B."/>
            <person name="Kuo A."/>
            <person name="Liang C."/>
            <person name="Lipzen A."/>
            <person name="Lutzoni F."/>
            <person name="Magnuson J."/>
            <person name="Mondo S."/>
            <person name="Nolan M."/>
            <person name="Ohm R."/>
            <person name="Pangilinan J."/>
            <person name="Park H.-J."/>
            <person name="Ramirez L."/>
            <person name="Alfaro M."/>
            <person name="Sun H."/>
            <person name="Tritt A."/>
            <person name="Yoshinaga Y."/>
            <person name="Zwiers L.-H."/>
            <person name="Turgeon B."/>
            <person name="Goodwin S."/>
            <person name="Spatafora J."/>
            <person name="Crous P."/>
            <person name="Grigoriev I."/>
        </authorList>
    </citation>
    <scope>NUCLEOTIDE SEQUENCE</scope>
    <source>
        <strain evidence="2">CBS 123094</strain>
    </source>
</reference>
<keyword evidence="1" id="KW-1133">Transmembrane helix</keyword>
<keyword evidence="1" id="KW-0472">Membrane</keyword>
<evidence type="ECO:0000313" key="2">
    <source>
        <dbReference type="EMBL" id="KAF1993848.1"/>
    </source>
</evidence>
<accession>A0A6A5VYS2</accession>
<sequence>MPFILTDGTTPQYRLSKRLRVISRRSDRSHFQSPATLAPANSNRFWGSRYRLRATAAAMIRQPCLCCERTSAACKKAQRHRFPPVLSLPCLTFLAWLFPVFPLSHFSY</sequence>
<evidence type="ECO:0000256" key="1">
    <source>
        <dbReference type="SAM" id="Phobius"/>
    </source>
</evidence>
<dbReference type="Proteomes" id="UP000799779">
    <property type="component" value="Unassembled WGS sequence"/>
</dbReference>
<proteinExistence type="predicted"/>
<dbReference type="EMBL" id="ML977683">
    <property type="protein sequence ID" value="KAF1993848.1"/>
    <property type="molecule type" value="Genomic_DNA"/>
</dbReference>
<protein>
    <submittedName>
        <fullName evidence="2">Uncharacterized protein</fullName>
    </submittedName>
</protein>
<keyword evidence="3" id="KW-1185">Reference proteome</keyword>